<protein>
    <submittedName>
        <fullName evidence="2">Uncharacterized protein</fullName>
    </submittedName>
</protein>
<gene>
    <name evidence="2" type="ORF">A4A49_17271</name>
</gene>
<accession>A0A314LAE5</accession>
<dbReference type="Gramene" id="OIT38039">
    <property type="protein sequence ID" value="OIT38039"/>
    <property type="gene ID" value="A4A49_17271"/>
</dbReference>
<sequence>MSAAAVQESVYGKILPIEMKKKNIAPTLPLNKAEKPRTKSHKLVAPSNTCFKNENLSEIKSGILETSSSSSSDDQKQNSNNSKSFWNFKRSRSLNCGTSSSSSSTSYARTLCPLPLLSRSNSTPSVKHKQHSQKSSSSISTGQYQKPPLRKIPSNTYNNGIKINSVLNVPPPSFFGLSSIFSTGKEKYKKR</sequence>
<feature type="region of interest" description="Disordered" evidence="1">
    <location>
        <begin position="22"/>
        <end position="47"/>
    </location>
</feature>
<feature type="region of interest" description="Disordered" evidence="1">
    <location>
        <begin position="119"/>
        <end position="157"/>
    </location>
</feature>
<dbReference type="AlphaFoldDB" id="A0A314LAE5"/>
<feature type="compositionally biased region" description="Low complexity" evidence="1">
    <location>
        <begin position="133"/>
        <end position="146"/>
    </location>
</feature>
<feature type="region of interest" description="Disordered" evidence="1">
    <location>
        <begin position="62"/>
        <end position="84"/>
    </location>
</feature>
<dbReference type="OrthoDB" id="1621429at2759"/>
<evidence type="ECO:0000313" key="3">
    <source>
        <dbReference type="Proteomes" id="UP000187609"/>
    </source>
</evidence>
<comment type="caution">
    <text evidence="2">The sequence shown here is derived from an EMBL/GenBank/DDBJ whole genome shotgun (WGS) entry which is preliminary data.</text>
</comment>
<dbReference type="KEGG" id="nau:109239940"/>
<dbReference type="PANTHER" id="PTHR36757">
    <property type="entry name" value="BNAANNG22500D PROTEIN"/>
    <property type="match status" value="1"/>
</dbReference>
<keyword evidence="3" id="KW-1185">Reference proteome</keyword>
<reference evidence="2" key="1">
    <citation type="submission" date="2016-11" db="EMBL/GenBank/DDBJ databases">
        <title>The genome of Nicotiana attenuata.</title>
        <authorList>
            <person name="Xu S."/>
            <person name="Brockmoeller T."/>
            <person name="Gaquerel E."/>
            <person name="Navarro A."/>
            <person name="Kuhl H."/>
            <person name="Gase K."/>
            <person name="Ling Z."/>
            <person name="Zhou W."/>
            <person name="Kreitzer C."/>
            <person name="Stanke M."/>
            <person name="Tang H."/>
            <person name="Lyons E."/>
            <person name="Pandey P."/>
            <person name="Pandey S.P."/>
            <person name="Timmermann B."/>
            <person name="Baldwin I.T."/>
        </authorList>
    </citation>
    <scope>NUCLEOTIDE SEQUENCE [LARGE SCALE GENOMIC DNA]</scope>
    <source>
        <strain evidence="2">UT</strain>
    </source>
</reference>
<name>A0A314LAE5_NICAT</name>
<evidence type="ECO:0000256" key="1">
    <source>
        <dbReference type="SAM" id="MobiDB-lite"/>
    </source>
</evidence>
<feature type="compositionally biased region" description="Low complexity" evidence="1">
    <location>
        <begin position="67"/>
        <end position="84"/>
    </location>
</feature>
<proteinExistence type="predicted"/>
<organism evidence="2 3">
    <name type="scientific">Nicotiana attenuata</name>
    <name type="common">Coyote tobacco</name>
    <dbReference type="NCBI Taxonomy" id="49451"/>
    <lineage>
        <taxon>Eukaryota</taxon>
        <taxon>Viridiplantae</taxon>
        <taxon>Streptophyta</taxon>
        <taxon>Embryophyta</taxon>
        <taxon>Tracheophyta</taxon>
        <taxon>Spermatophyta</taxon>
        <taxon>Magnoliopsida</taxon>
        <taxon>eudicotyledons</taxon>
        <taxon>Gunneridae</taxon>
        <taxon>Pentapetalae</taxon>
        <taxon>asterids</taxon>
        <taxon>lamiids</taxon>
        <taxon>Solanales</taxon>
        <taxon>Solanaceae</taxon>
        <taxon>Nicotianoideae</taxon>
        <taxon>Nicotianeae</taxon>
        <taxon>Nicotiana</taxon>
    </lineage>
</organism>
<dbReference type="PANTHER" id="PTHR36757:SF1">
    <property type="entry name" value="GENOME ASSEMBLY, CHROMOSOME: A04"/>
    <property type="match status" value="1"/>
</dbReference>
<evidence type="ECO:0000313" key="2">
    <source>
        <dbReference type="EMBL" id="OIT38039.1"/>
    </source>
</evidence>
<dbReference type="EMBL" id="MJEQ01000242">
    <property type="protein sequence ID" value="OIT38039.1"/>
    <property type="molecule type" value="Genomic_DNA"/>
</dbReference>
<dbReference type="Proteomes" id="UP000187609">
    <property type="component" value="Unassembled WGS sequence"/>
</dbReference>